<evidence type="ECO:0000256" key="4">
    <source>
        <dbReference type="ARBA" id="ARBA00022729"/>
    </source>
</evidence>
<dbReference type="RefSeq" id="WP_068716846.1">
    <property type="nucleotide sequence ID" value="NZ_LWDV01000008.1"/>
</dbReference>
<feature type="chain" id="PRO_5008642954" description="glucan endo-1,3-beta-D-glucosidase" evidence="10">
    <location>
        <begin position="27"/>
        <end position="975"/>
    </location>
</feature>
<dbReference type="EMBL" id="LWDV01000008">
    <property type="protein sequence ID" value="OCL27203.1"/>
    <property type="molecule type" value="Genomic_DNA"/>
</dbReference>
<comment type="catalytic activity">
    <reaction evidence="1">
        <text>Hydrolysis of (1-&gt;3)-beta-D-glucosidic linkages in (1-&gt;3)-beta-D-glucans.</text>
        <dbReference type="EC" id="3.2.1.39"/>
    </reaction>
</comment>
<dbReference type="Pfam" id="PF03639">
    <property type="entry name" value="Glyco_hydro_81"/>
    <property type="match status" value="1"/>
</dbReference>
<evidence type="ECO:0000313" key="13">
    <source>
        <dbReference type="Proteomes" id="UP000093514"/>
    </source>
</evidence>
<evidence type="ECO:0000256" key="2">
    <source>
        <dbReference type="ARBA" id="ARBA00010730"/>
    </source>
</evidence>
<dbReference type="Pfam" id="PF03422">
    <property type="entry name" value="CBM_6"/>
    <property type="match status" value="1"/>
</dbReference>
<dbReference type="Gene3D" id="2.70.98.30">
    <property type="entry name" value="Golgi alpha-mannosidase II, domain 4"/>
    <property type="match status" value="1"/>
</dbReference>
<feature type="signal peptide" evidence="10">
    <location>
        <begin position="1"/>
        <end position="26"/>
    </location>
</feature>
<comment type="similarity">
    <text evidence="2">Belongs to the glycosyl hydrolase 81 family.</text>
</comment>
<name>A0A1C0AAC3_9FIRM</name>
<keyword evidence="8" id="KW-0961">Cell wall biogenesis/degradation</keyword>
<sequence>MFTKQALNMVLVLVMIMTLCTSSLFAANVGMGSYTEYLPAGEEHPPETIYKTTNLTGAVPTNSWESSILWEQYSQPIFSHPLTFKAVESGLEIGTPRLGGGGIAYFGSHIADITLENSSMATAVDARADKITDWTTDVLMADGSNNIKATLVKGSPYVYATFAGGNPVLEFRESPVIFYGGSNSQYLGITIGGVSYGLFAPAGSTWNGIGTTRLTCNLPTGRNYVSIATLPDNSVSTLNYFKDHAYAFVTDTKVSWHYDENSSQLITNFDLTTSVKEGSNSNTIMALYPHQWRNNSLISPLGYSYNTLRGTMKTVAGTSFQTRYTYNGVLPSFPDVADLSNPGSFDANTLSGYLNELANEEFTGSGNTYWLGKTLGKIASALPLAEQVNNGTVASTLENRLRSTLEDWFTASSGESQNLFYYDNNWGTLIGYPDSYYTADQLNDHHFHYAYFIHAAAQIALRDSYWASDSQWGGMVKKVIKDFANWDRNDNQFPFLRSFDPYEGHSWASGHAQFADGNNQESSSEGINAAQAIILWGEATNNTEIRDLGIYLYTTASEAIHNYWFDSYGDVFNPAYGHEIASMVWGAKYSHEIWWAGGDEEVHGINLLPMTVASIHLAKHPNAIKVNYDEMVAENGGDPDTWADIHYMAYALYDPSTALNKWSDAIIPEAGESKAHTYHWLHSLNTMGTPDFTVTADTPLYGVFDNNGIKTYIAYNASNLWKTVNFSDGTTLDVAPYAMGISGVTTPPPSTDNHLIPGKIEAEDYDNMSGIDTESCSEGGENVGWIEVGDWMDYTVDVETAGTYTVEYRVASPQDTGEIELQSNGDVLATTAIPNTGDWQAWTTVTVEVDLTAGEQTLRLYASGQQFNINWVKFTLQSVPEPTADHGVEYISEAEALFWVKDGGSSGQDNGWIIVYIGDDASTDLHSKPGYYMTYNSSLDRWEYTKNDMHHNGGEPWEYQFNLTGAIGDEYLYTH</sequence>
<dbReference type="AlphaFoldDB" id="A0A1C0AAC3"/>
<dbReference type="GO" id="GO:0071555">
    <property type="term" value="P:cell wall organization"/>
    <property type="evidence" value="ECO:0007669"/>
    <property type="project" value="UniProtKB-KW"/>
</dbReference>
<dbReference type="InterPro" id="IPR008979">
    <property type="entry name" value="Galactose-bd-like_sf"/>
</dbReference>
<protein>
    <recommendedName>
        <fullName evidence="3">glucan endo-1,3-beta-D-glucosidase</fullName>
        <ecNumber evidence="3">3.2.1.39</ecNumber>
    </recommendedName>
</protein>
<dbReference type="Pfam" id="PF17652">
    <property type="entry name" value="Glyco_hydro81C"/>
    <property type="match status" value="1"/>
</dbReference>
<comment type="caution">
    <text evidence="12">The sequence shown here is derived from an EMBL/GenBank/DDBJ whole genome shotgun (WGS) entry which is preliminary data.</text>
</comment>
<evidence type="ECO:0000256" key="1">
    <source>
        <dbReference type="ARBA" id="ARBA00000382"/>
    </source>
</evidence>
<gene>
    <name evidence="12" type="ORF">U472_06955</name>
</gene>
<dbReference type="EC" id="3.2.1.39" evidence="3"/>
<dbReference type="GO" id="GO:0052861">
    <property type="term" value="F:endo-1,3(4)-beta-glucanase activity"/>
    <property type="evidence" value="ECO:0007669"/>
    <property type="project" value="InterPro"/>
</dbReference>
<dbReference type="PANTHER" id="PTHR31983:SF0">
    <property type="entry name" value="GLUCAN ENDO-1,3-BETA-D-GLUCOSIDASE 2"/>
    <property type="match status" value="1"/>
</dbReference>
<dbReference type="InterPro" id="IPR006584">
    <property type="entry name" value="Cellulose-bd_IV"/>
</dbReference>
<keyword evidence="13" id="KW-1185">Reference proteome</keyword>
<keyword evidence="9" id="KW-0624">Polysaccharide degradation</keyword>
<dbReference type="GO" id="GO:0030246">
    <property type="term" value="F:carbohydrate binding"/>
    <property type="evidence" value="ECO:0007669"/>
    <property type="project" value="InterPro"/>
</dbReference>
<dbReference type="SUPFAM" id="SSF49785">
    <property type="entry name" value="Galactose-binding domain-like"/>
    <property type="match status" value="1"/>
</dbReference>
<dbReference type="PROSITE" id="PS52008">
    <property type="entry name" value="GH81"/>
    <property type="match status" value="1"/>
</dbReference>
<dbReference type="InterPro" id="IPR040451">
    <property type="entry name" value="GH81_N"/>
</dbReference>
<dbReference type="PANTHER" id="PTHR31983">
    <property type="entry name" value="ENDO-1,3(4)-BETA-GLUCANASE 1"/>
    <property type="match status" value="1"/>
</dbReference>
<keyword evidence="4 10" id="KW-0732">Signal</keyword>
<feature type="domain" description="CBM6" evidence="11">
    <location>
        <begin position="758"/>
        <end position="875"/>
    </location>
</feature>
<evidence type="ECO:0000256" key="9">
    <source>
        <dbReference type="ARBA" id="ARBA00023326"/>
    </source>
</evidence>
<evidence type="ECO:0000256" key="10">
    <source>
        <dbReference type="SAM" id="SignalP"/>
    </source>
</evidence>
<evidence type="ECO:0000256" key="5">
    <source>
        <dbReference type="ARBA" id="ARBA00022801"/>
    </source>
</evidence>
<dbReference type="Proteomes" id="UP000093514">
    <property type="component" value="Unassembled WGS sequence"/>
</dbReference>
<evidence type="ECO:0000256" key="6">
    <source>
        <dbReference type="ARBA" id="ARBA00023277"/>
    </source>
</evidence>
<reference evidence="12 13" key="2">
    <citation type="submission" date="2016-08" db="EMBL/GenBank/DDBJ databases">
        <title>Orenia metallireducens sp. nov. strain Z6, a Novel Metal-reducing Firmicute from the Deep Subsurface.</title>
        <authorList>
            <person name="Maxim B.I."/>
            <person name="Kenneth K."/>
            <person name="Flynn T.M."/>
            <person name="Oloughlin E.J."/>
            <person name="Locke R.A."/>
            <person name="Weber J.R."/>
            <person name="Egan S.M."/>
            <person name="Mackie R.I."/>
            <person name="Cann I.K."/>
        </authorList>
    </citation>
    <scope>NUCLEOTIDE SEQUENCE [LARGE SCALE GENOMIC DNA]</scope>
    <source>
        <strain evidence="12 13">Z6</strain>
    </source>
</reference>
<dbReference type="InterPro" id="IPR005200">
    <property type="entry name" value="Endo-beta-glucanase"/>
</dbReference>
<dbReference type="InterPro" id="IPR005084">
    <property type="entry name" value="CBM6"/>
</dbReference>
<dbReference type="InterPro" id="IPR040720">
    <property type="entry name" value="GH81_C"/>
</dbReference>
<dbReference type="GO" id="GO:0000272">
    <property type="term" value="P:polysaccharide catabolic process"/>
    <property type="evidence" value="ECO:0007669"/>
    <property type="project" value="UniProtKB-KW"/>
</dbReference>
<evidence type="ECO:0000256" key="3">
    <source>
        <dbReference type="ARBA" id="ARBA00012780"/>
    </source>
</evidence>
<accession>A0A1C0AAC3</accession>
<keyword evidence="5" id="KW-0378">Hydrolase</keyword>
<dbReference type="CDD" id="cd04080">
    <property type="entry name" value="CBM6_cellulase-like"/>
    <property type="match status" value="1"/>
</dbReference>
<keyword evidence="6" id="KW-0119">Carbohydrate metabolism</keyword>
<dbReference type="Gene3D" id="2.60.120.260">
    <property type="entry name" value="Galactose-binding domain-like"/>
    <property type="match status" value="1"/>
</dbReference>
<dbReference type="GO" id="GO:0042973">
    <property type="term" value="F:glucan endo-1,3-beta-D-glucosidase activity"/>
    <property type="evidence" value="ECO:0007669"/>
    <property type="project" value="UniProtKB-EC"/>
</dbReference>
<evidence type="ECO:0000256" key="7">
    <source>
        <dbReference type="ARBA" id="ARBA00023295"/>
    </source>
</evidence>
<proteinExistence type="inferred from homology"/>
<evidence type="ECO:0000256" key="8">
    <source>
        <dbReference type="ARBA" id="ARBA00023316"/>
    </source>
</evidence>
<organism evidence="12 13">
    <name type="scientific">Orenia metallireducens</name>
    <dbReference type="NCBI Taxonomy" id="1413210"/>
    <lineage>
        <taxon>Bacteria</taxon>
        <taxon>Bacillati</taxon>
        <taxon>Bacillota</taxon>
        <taxon>Clostridia</taxon>
        <taxon>Halanaerobiales</taxon>
        <taxon>Halobacteroidaceae</taxon>
        <taxon>Orenia</taxon>
    </lineage>
</organism>
<keyword evidence="7" id="KW-0326">Glycosidase</keyword>
<reference evidence="13" key="1">
    <citation type="submission" date="2016-07" db="EMBL/GenBank/DDBJ databases">
        <authorList>
            <person name="Florea S."/>
            <person name="Webb J.S."/>
            <person name="Jaromczyk J."/>
            <person name="Schardl C.L."/>
        </authorList>
    </citation>
    <scope>NUCLEOTIDE SEQUENCE [LARGE SCALE GENOMIC DNA]</scope>
    <source>
        <strain evidence="13">Z6</strain>
    </source>
</reference>
<dbReference type="SMART" id="SM00606">
    <property type="entry name" value="CBD_IV"/>
    <property type="match status" value="1"/>
</dbReference>
<evidence type="ECO:0000259" key="11">
    <source>
        <dbReference type="PROSITE" id="PS51175"/>
    </source>
</evidence>
<evidence type="ECO:0000313" key="12">
    <source>
        <dbReference type="EMBL" id="OCL27203.1"/>
    </source>
</evidence>
<dbReference type="PROSITE" id="PS51175">
    <property type="entry name" value="CBM6"/>
    <property type="match status" value="1"/>
</dbReference>